<keyword evidence="3" id="KW-1185">Reference proteome</keyword>
<dbReference type="AlphaFoldDB" id="A0A835YNJ9"/>
<keyword evidence="1" id="KW-1133">Transmembrane helix</keyword>
<evidence type="ECO:0000256" key="1">
    <source>
        <dbReference type="SAM" id="Phobius"/>
    </source>
</evidence>
<protein>
    <submittedName>
        <fullName evidence="2">Uncharacterized protein</fullName>
    </submittedName>
</protein>
<reference evidence="2" key="1">
    <citation type="submission" date="2021-02" db="EMBL/GenBank/DDBJ databases">
        <title>First Annotated Genome of the Yellow-green Alga Tribonema minus.</title>
        <authorList>
            <person name="Mahan K.M."/>
        </authorList>
    </citation>
    <scope>NUCLEOTIDE SEQUENCE</scope>
    <source>
        <strain evidence="2">UTEX B ZZ1240</strain>
    </source>
</reference>
<dbReference type="EMBL" id="JAFCMP010000515">
    <property type="protein sequence ID" value="KAG5178379.1"/>
    <property type="molecule type" value="Genomic_DNA"/>
</dbReference>
<proteinExistence type="predicted"/>
<keyword evidence="1" id="KW-0472">Membrane</keyword>
<sequence length="345" mass="36566">MRVACCAAAGFEHLHISVGVRVRGVSTSPSPTSLGLVQITDPDEVIDNEEEASSLPQYLPLRYAVNSSIPDTFLPLVAFANATSVQFTFDVAFTKKSTTARSALATVYFPLTTTRRARAPQPAPETKCMVQQHGVLDHASQECVSYQALTSLCVQVRLSPGGAASLAPMVRARKSSGVPSYGCSAAAAWSPVAYAPLPLEGHSTDDVAVPPVNLTALTITVRSELDPYLHAQVITHDSMTFGLSSRSCLIVGASCLALGALLAALTAAAARRYCRDAMADPTGGDASQPRYHYGQLEDAMNDNVLSPASSMSVYSLSPAWRHRGQSSLGVEMFPLQRGEDGDEYG</sequence>
<evidence type="ECO:0000313" key="2">
    <source>
        <dbReference type="EMBL" id="KAG5178379.1"/>
    </source>
</evidence>
<dbReference type="Proteomes" id="UP000664859">
    <property type="component" value="Unassembled WGS sequence"/>
</dbReference>
<name>A0A835YNJ9_9STRA</name>
<feature type="transmembrane region" description="Helical" evidence="1">
    <location>
        <begin position="249"/>
        <end position="270"/>
    </location>
</feature>
<gene>
    <name evidence="2" type="ORF">JKP88DRAFT_329558</name>
</gene>
<evidence type="ECO:0000313" key="3">
    <source>
        <dbReference type="Proteomes" id="UP000664859"/>
    </source>
</evidence>
<organism evidence="2 3">
    <name type="scientific">Tribonema minus</name>
    <dbReference type="NCBI Taxonomy" id="303371"/>
    <lineage>
        <taxon>Eukaryota</taxon>
        <taxon>Sar</taxon>
        <taxon>Stramenopiles</taxon>
        <taxon>Ochrophyta</taxon>
        <taxon>PX clade</taxon>
        <taxon>Xanthophyceae</taxon>
        <taxon>Tribonematales</taxon>
        <taxon>Tribonemataceae</taxon>
        <taxon>Tribonema</taxon>
    </lineage>
</organism>
<keyword evidence="1" id="KW-0812">Transmembrane</keyword>
<accession>A0A835YNJ9</accession>
<comment type="caution">
    <text evidence="2">The sequence shown here is derived from an EMBL/GenBank/DDBJ whole genome shotgun (WGS) entry which is preliminary data.</text>
</comment>